<dbReference type="InterPro" id="IPR001279">
    <property type="entry name" value="Metallo-B-lactamas"/>
</dbReference>
<keyword evidence="3 6" id="KW-0812">Transmembrane</keyword>
<feature type="transmembrane region" description="Helical" evidence="6">
    <location>
        <begin position="501"/>
        <end position="524"/>
    </location>
</feature>
<evidence type="ECO:0000256" key="6">
    <source>
        <dbReference type="SAM" id="Phobius"/>
    </source>
</evidence>
<dbReference type="Pfam" id="PF13567">
    <property type="entry name" value="DUF4131"/>
    <property type="match status" value="1"/>
</dbReference>
<dbReference type="Proteomes" id="UP001163266">
    <property type="component" value="Chromosome"/>
</dbReference>
<evidence type="ECO:0000313" key="8">
    <source>
        <dbReference type="EMBL" id="UZD54013.1"/>
    </source>
</evidence>
<keyword evidence="4 6" id="KW-1133">Transmembrane helix</keyword>
<feature type="transmembrane region" description="Helical" evidence="6">
    <location>
        <begin position="268"/>
        <end position="289"/>
    </location>
</feature>
<dbReference type="SMART" id="SM00849">
    <property type="entry name" value="Lactamase_B"/>
    <property type="match status" value="1"/>
</dbReference>
<feature type="transmembrane region" description="Helical" evidence="6">
    <location>
        <begin position="454"/>
        <end position="481"/>
    </location>
</feature>
<dbReference type="InterPro" id="IPR004477">
    <property type="entry name" value="ComEC_N"/>
</dbReference>
<keyword evidence="9" id="KW-1185">Reference proteome</keyword>
<evidence type="ECO:0000313" key="9">
    <source>
        <dbReference type="Proteomes" id="UP001163266"/>
    </source>
</evidence>
<name>A0ABY6MNE0_9BURK</name>
<dbReference type="InterPro" id="IPR004797">
    <property type="entry name" value="Competence_ComEC/Rec2"/>
</dbReference>
<dbReference type="Pfam" id="PF00753">
    <property type="entry name" value="Lactamase_B"/>
    <property type="match status" value="1"/>
</dbReference>
<evidence type="ECO:0000256" key="3">
    <source>
        <dbReference type="ARBA" id="ARBA00022692"/>
    </source>
</evidence>
<evidence type="ECO:0000256" key="4">
    <source>
        <dbReference type="ARBA" id="ARBA00022989"/>
    </source>
</evidence>
<evidence type="ECO:0000256" key="1">
    <source>
        <dbReference type="ARBA" id="ARBA00004651"/>
    </source>
</evidence>
<organism evidence="8 9">
    <name type="scientific">Caldimonas aquatica</name>
    <dbReference type="NCBI Taxonomy" id="376175"/>
    <lineage>
        <taxon>Bacteria</taxon>
        <taxon>Pseudomonadati</taxon>
        <taxon>Pseudomonadota</taxon>
        <taxon>Betaproteobacteria</taxon>
        <taxon>Burkholderiales</taxon>
        <taxon>Sphaerotilaceae</taxon>
        <taxon>Caldimonas</taxon>
    </lineage>
</organism>
<sequence length="814" mass="88004">MSRIVFAAAMPLAWLLGVGIQLTQAALYRPSAYGLACAGGLVLWWLARRGTRWRQWLAPAGLACLGFGIAGWHATEHSAQRLPAWLEGADLSVVGRVDGLAQRAPGAWRFVLEVEEASHAGRPVPVPRRIQLTWYMGGFAADRASVSARPRQAPPLEPGQRWRFTVRLKQPHGASNPHGFDAELWWFQQGIGAIGHVRAKKGEFEPRLLDADAATPVDRWRQRVREAILADVPHERSAGVIAALVLGDQSAIHQDDWEVFRITGVAHLVAISGLHLTMFAWVASAAASALWRRCGAAPLACPAPVVGRWAGVGCSAAYAVFAGWGVPAQRTVWMLLTVALLQQSGRRWPWPLVLLAAACVVTLFDPWALLQPGFWLSFGAVGLLLAAESDTRADGAARRPAVLGGGARVEGALRWAVGHLRSFLRTQAVATIGLAPLGLLFFHQISLVGFVANLVAVPLITLLVTPLALLGCLVPGGWWAASALLQGLGTWLTGLAGFEHARWFAAAAPAWAVGLGLAAGALAVMRVPRSAKLLAVPLALPMLLPPQPRPAAGEFELWALDVGQGTAVVVRTARHTLLYDTGPAYSGESDAGERVVVPVLRAWGERRLDRVVVSHRDIDHAGGASSVLAAYPSAEVWSSLEDEHPLLDAVRHHRRCEDGSAWEWDGVRFEVLHPGPAQRAPPLKPNQVSCVVRIRGARHSALLAGDIERHEEARLVALHGARLRADWLLAPHHGSKTSSTADFLAAVQPRVAVFQAGYRNRFGHPAAEVLGRYRERGVEVVTSPVCGAYRWSSGQGQCERERRPRYWHHRPAGP</sequence>
<feature type="transmembrane region" description="Helical" evidence="6">
    <location>
        <begin position="423"/>
        <end position="442"/>
    </location>
</feature>
<evidence type="ECO:0000256" key="2">
    <source>
        <dbReference type="ARBA" id="ARBA00022475"/>
    </source>
</evidence>
<accession>A0ABY6MNE0</accession>
<evidence type="ECO:0000256" key="5">
    <source>
        <dbReference type="ARBA" id="ARBA00023136"/>
    </source>
</evidence>
<feature type="transmembrane region" description="Helical" evidence="6">
    <location>
        <begin position="31"/>
        <end position="47"/>
    </location>
</feature>
<dbReference type="InterPro" id="IPR025405">
    <property type="entry name" value="DUF4131"/>
</dbReference>
<dbReference type="NCBIfam" id="TIGR00361">
    <property type="entry name" value="ComEC_Rec2"/>
    <property type="match status" value="1"/>
</dbReference>
<reference evidence="8" key="1">
    <citation type="submission" date="2022-10" db="EMBL/GenBank/DDBJ databases">
        <title>Complete genome sequence of Schlegelella aquatica LMG 23380.</title>
        <authorList>
            <person name="Musilova J."/>
            <person name="Kourilova X."/>
            <person name="Bezdicek M."/>
            <person name="Hermankova K."/>
            <person name="Obruca S."/>
            <person name="Sedlar K."/>
        </authorList>
    </citation>
    <scope>NUCLEOTIDE SEQUENCE</scope>
    <source>
        <strain evidence="8">LMG 23380</strain>
    </source>
</reference>
<keyword evidence="2" id="KW-1003">Cell membrane</keyword>
<dbReference type="PANTHER" id="PTHR30619">
    <property type="entry name" value="DNA INTERNALIZATION/COMPETENCE PROTEIN COMEC/REC2"/>
    <property type="match status" value="1"/>
</dbReference>
<feature type="transmembrane region" description="Helical" evidence="6">
    <location>
        <begin position="309"/>
        <end position="327"/>
    </location>
</feature>
<dbReference type="RefSeq" id="WP_264891582.1">
    <property type="nucleotide sequence ID" value="NZ_CP110257.1"/>
</dbReference>
<dbReference type="Gene3D" id="3.60.15.10">
    <property type="entry name" value="Ribonuclease Z/Hydroxyacylglutathione hydrolase-like"/>
    <property type="match status" value="1"/>
</dbReference>
<feature type="transmembrane region" description="Helical" evidence="6">
    <location>
        <begin position="348"/>
        <end position="369"/>
    </location>
</feature>
<dbReference type="CDD" id="cd07731">
    <property type="entry name" value="ComA-like_MBL-fold"/>
    <property type="match status" value="1"/>
</dbReference>
<dbReference type="NCBIfam" id="TIGR00360">
    <property type="entry name" value="ComEC_N-term"/>
    <property type="match status" value="1"/>
</dbReference>
<keyword evidence="5 6" id="KW-0472">Membrane</keyword>
<dbReference type="PANTHER" id="PTHR30619:SF1">
    <property type="entry name" value="RECOMBINATION PROTEIN 2"/>
    <property type="match status" value="1"/>
</dbReference>
<evidence type="ECO:0000259" key="7">
    <source>
        <dbReference type="SMART" id="SM00849"/>
    </source>
</evidence>
<dbReference type="EMBL" id="CP110257">
    <property type="protein sequence ID" value="UZD54013.1"/>
    <property type="molecule type" value="Genomic_DNA"/>
</dbReference>
<proteinExistence type="predicted"/>
<dbReference type="InterPro" id="IPR036866">
    <property type="entry name" value="RibonucZ/Hydroxyglut_hydro"/>
</dbReference>
<dbReference type="InterPro" id="IPR052159">
    <property type="entry name" value="Competence_DNA_uptake"/>
</dbReference>
<dbReference type="SUPFAM" id="SSF56281">
    <property type="entry name" value="Metallo-hydrolase/oxidoreductase"/>
    <property type="match status" value="1"/>
</dbReference>
<dbReference type="InterPro" id="IPR035681">
    <property type="entry name" value="ComA-like_MBL"/>
</dbReference>
<feature type="domain" description="Metallo-beta-lactamase" evidence="7">
    <location>
        <begin position="564"/>
        <end position="758"/>
    </location>
</feature>
<gene>
    <name evidence="8" type="ORF">OMP39_10010</name>
</gene>
<comment type="subcellular location">
    <subcellularLocation>
        <location evidence="1">Cell membrane</location>
        <topology evidence="1">Multi-pass membrane protein</topology>
    </subcellularLocation>
</comment>
<protein>
    <submittedName>
        <fullName evidence="8">DNA internalization-related competence protein ComEC/Rec2</fullName>
    </submittedName>
</protein>
<dbReference type="Pfam" id="PF03772">
    <property type="entry name" value="Competence"/>
    <property type="match status" value="1"/>
</dbReference>